<organism evidence="2 3">
    <name type="scientific">Puccinia triticina</name>
    <dbReference type="NCBI Taxonomy" id="208348"/>
    <lineage>
        <taxon>Eukaryota</taxon>
        <taxon>Fungi</taxon>
        <taxon>Dikarya</taxon>
        <taxon>Basidiomycota</taxon>
        <taxon>Pucciniomycotina</taxon>
        <taxon>Pucciniomycetes</taxon>
        <taxon>Pucciniales</taxon>
        <taxon>Pucciniaceae</taxon>
        <taxon>Puccinia</taxon>
    </lineage>
</organism>
<feature type="region of interest" description="Disordered" evidence="1">
    <location>
        <begin position="157"/>
        <end position="185"/>
    </location>
</feature>
<evidence type="ECO:0000313" key="3">
    <source>
        <dbReference type="Proteomes" id="UP001164743"/>
    </source>
</evidence>
<feature type="compositionally biased region" description="Polar residues" evidence="1">
    <location>
        <begin position="338"/>
        <end position="359"/>
    </location>
</feature>
<feature type="compositionally biased region" description="Basic and acidic residues" evidence="1">
    <location>
        <begin position="535"/>
        <end position="554"/>
    </location>
</feature>
<keyword evidence="3" id="KW-1185">Reference proteome</keyword>
<feature type="region of interest" description="Disordered" evidence="1">
    <location>
        <begin position="426"/>
        <end position="454"/>
    </location>
</feature>
<dbReference type="Proteomes" id="UP001164743">
    <property type="component" value="Chromosome 5A"/>
</dbReference>
<dbReference type="GeneID" id="77810091"/>
<dbReference type="EMBL" id="CP110425">
    <property type="protein sequence ID" value="WAQ84862.1"/>
    <property type="molecule type" value="Genomic_DNA"/>
</dbReference>
<protein>
    <submittedName>
        <fullName evidence="2">Uncharacterized protein</fullName>
    </submittedName>
</protein>
<feature type="region of interest" description="Disordered" evidence="1">
    <location>
        <begin position="298"/>
        <end position="360"/>
    </location>
</feature>
<evidence type="ECO:0000256" key="1">
    <source>
        <dbReference type="SAM" id="MobiDB-lite"/>
    </source>
</evidence>
<name>A0ABY7CK56_9BASI</name>
<feature type="region of interest" description="Disordered" evidence="1">
    <location>
        <begin position="380"/>
        <end position="401"/>
    </location>
</feature>
<proteinExistence type="predicted"/>
<feature type="compositionally biased region" description="Basic and acidic residues" evidence="1">
    <location>
        <begin position="563"/>
        <end position="579"/>
    </location>
</feature>
<feature type="region of interest" description="Disordered" evidence="1">
    <location>
        <begin position="533"/>
        <end position="678"/>
    </location>
</feature>
<sequence>MIFVCSKFSAVREFPRGDIGSAASLSAHAADTSPINIDESGCDGKTVDLVLSVLPLDSDIPDSDLDSQPTQHVEMAYDPRAATLDSYRHLPYNGETQKIGSSRVTNIRNMPYYSHDALDRHGQRYGPLGSQYGLARPAANAVQNFDKSIAANNNGYQLLPTTSRRSNTDRSVNPSPSSQGLQANINSDPTMFVSVGHVPPKTPIIRENNLRSDHSSLASHTNMIALSGLQKAANHRGSHLPPPPGFQQSQAHPFATGDGSSPKFTDYGLHNGQADFVPGQHGRATFRPGHADIRGDLKPSSFNPNNRNPINVGNPPSFPTDKLTHNPGKMETRDHQNLRTPGFSSLDNTNSGSISSGNMHQKHNAAAGHLENMRRNQKGKEINNDRNTGHSPLQTSKPVTSIRQARVFTSTDSQRKDETPKIAKFISDDQSQRLSHEQAKAGNSIEPGASEESESLAEVGENCLRPTLGDFLHASAKNGKVDLQKSNQRSEEQQLSKALDVKPAVVRREKTPVEPFLPAPDIKQIIQQTLQRESVSYKRDNTKKKGSDTKRGKAEPTAAEAADLEKARKEREKKKKDWEATQMDAKKKRRGQKAEPATGGRIVQDIPQNQKFPVESSDESTKLGERNSQGDSSGGNQNGLETMISPKDTVNRSLPATDENSKKHHQAQEMAARLETADPVTANKLSDKLIVGSDESIQGRNTLNQGQSSENVSHLSATSSRPRNFRQTPEFIEEEKSILKLVDHKIKYHHPKKPILSVPLHFEADYASQDRHLEKLFQEYKASFNEQNLQTIPATSMLAPIKIEDYVFTNKISKVFDVLNDSIRHKDLAAYRPLRLDQFSDSARTKFDRLWGEGTVSDWGKKLEFSLMARLALILNLHCKTPHCGISPDYHVNILYDRLRLNHRYKKFNTKPFEDYVQKILGHAESNRRFAALLVCLQEETYARNWKFWKNKLIGQGDMKTCRTIERRWGISTVATSTVNIPYVSPWTASRYKMDGPVGTSKYTVDQLMEGIYGKKEAGRRLLLDLYLRTRINRKNRWYERFRLADAKNKYGVDLLTVLMVGDALLFGFNNLPKKYENSDLAGKNIAALLKVFDAHEPWIESPERAWLHNECGGLYQDRLRIISQLYIKSCEQTKKHSKRRCYLFEISAECCFKLV</sequence>
<evidence type="ECO:0000313" key="2">
    <source>
        <dbReference type="EMBL" id="WAQ84862.1"/>
    </source>
</evidence>
<dbReference type="RefSeq" id="XP_053020417.1">
    <property type="nucleotide sequence ID" value="XM_053169196.1"/>
</dbReference>
<feature type="compositionally biased region" description="Basic and acidic residues" evidence="1">
    <location>
        <begin position="322"/>
        <end position="337"/>
    </location>
</feature>
<feature type="compositionally biased region" description="Low complexity" evidence="1">
    <location>
        <begin position="303"/>
        <end position="315"/>
    </location>
</feature>
<feature type="compositionally biased region" description="Basic and acidic residues" evidence="1">
    <location>
        <begin position="426"/>
        <end position="439"/>
    </location>
</feature>
<reference evidence="2" key="1">
    <citation type="submission" date="2022-10" db="EMBL/GenBank/DDBJ databases">
        <title>Puccinia triticina Genome sequencing and assembly.</title>
        <authorList>
            <person name="Li C."/>
        </authorList>
    </citation>
    <scope>NUCLEOTIDE SEQUENCE</scope>
    <source>
        <strain evidence="2">Pt15</strain>
    </source>
</reference>
<gene>
    <name evidence="2" type="ORF">PtA15_5A435</name>
</gene>
<feature type="compositionally biased region" description="Polar residues" evidence="1">
    <location>
        <begin position="389"/>
        <end position="401"/>
    </location>
</feature>
<accession>A0ABY7CK56</accession>
<feature type="region of interest" description="Disordered" evidence="1">
    <location>
        <begin position="696"/>
        <end position="724"/>
    </location>
</feature>